<reference evidence="1 2" key="1">
    <citation type="submission" date="2020-08" db="EMBL/GenBank/DDBJ databases">
        <title>Genomic Encyclopedia of Type Strains, Phase IV (KMG-IV): sequencing the most valuable type-strain genomes for metagenomic binning, comparative biology and taxonomic classification.</title>
        <authorList>
            <person name="Goeker M."/>
        </authorList>
    </citation>
    <scope>NUCLEOTIDE SEQUENCE [LARGE SCALE GENOMIC DNA]</scope>
    <source>
        <strain evidence="1 2">DSM 17245</strain>
    </source>
</reference>
<sequence>MKSRWENYQKDFDYAKGIEFEECCNAISTLLESL</sequence>
<comment type="caution">
    <text evidence="1">The sequence shown here is derived from an EMBL/GenBank/DDBJ whole genome shotgun (WGS) entry which is preliminary data.</text>
</comment>
<evidence type="ECO:0000313" key="1">
    <source>
        <dbReference type="EMBL" id="MBB6041684.1"/>
    </source>
</evidence>
<name>A0A7W9SGD6_9FIRM</name>
<dbReference type="EMBL" id="JACHHH010000008">
    <property type="protein sequence ID" value="MBB6041684.1"/>
    <property type="molecule type" value="Genomic_DNA"/>
</dbReference>
<accession>A0A7W9SGD6</accession>
<proteinExistence type="predicted"/>
<dbReference type="Proteomes" id="UP000522163">
    <property type="component" value="Unassembled WGS sequence"/>
</dbReference>
<evidence type="ECO:0000313" key="2">
    <source>
        <dbReference type="Proteomes" id="UP000522163"/>
    </source>
</evidence>
<dbReference type="AlphaFoldDB" id="A0A7W9SGD6"/>
<organism evidence="1 2">
    <name type="scientific">Oribacterium sinus</name>
    <dbReference type="NCBI Taxonomy" id="237576"/>
    <lineage>
        <taxon>Bacteria</taxon>
        <taxon>Bacillati</taxon>
        <taxon>Bacillota</taxon>
        <taxon>Clostridia</taxon>
        <taxon>Lachnospirales</taxon>
        <taxon>Lachnospiraceae</taxon>
        <taxon>Oribacterium</taxon>
    </lineage>
</organism>
<gene>
    <name evidence="1" type="ORF">HNQ46_001674</name>
</gene>
<protein>
    <submittedName>
        <fullName evidence="1">Uncharacterized protein</fullName>
    </submittedName>
</protein>